<comment type="caution">
    <text evidence="11">The sequence shown here is derived from an EMBL/GenBank/DDBJ whole genome shotgun (WGS) entry which is preliminary data.</text>
</comment>
<proteinExistence type="predicted"/>
<evidence type="ECO:0000313" key="11">
    <source>
        <dbReference type="EMBL" id="TYS74424.1"/>
    </source>
</evidence>
<dbReference type="Pfam" id="PF00486">
    <property type="entry name" value="Trans_reg_C"/>
    <property type="match status" value="1"/>
</dbReference>
<comment type="subcellular location">
    <subcellularLocation>
        <location evidence="1">Cytoplasm</location>
    </subcellularLocation>
</comment>
<dbReference type="RefSeq" id="WP_148978211.1">
    <property type="nucleotide sequence ID" value="NZ_JBNILM010000001.1"/>
</dbReference>
<feature type="domain" description="OmpR/PhoB-type" evidence="10">
    <location>
        <begin position="128"/>
        <end position="226"/>
    </location>
</feature>
<dbReference type="InterPro" id="IPR001789">
    <property type="entry name" value="Sig_transdc_resp-reg_receiver"/>
</dbReference>
<dbReference type="SUPFAM" id="SSF46894">
    <property type="entry name" value="C-terminal effector domain of the bipartite response regulators"/>
    <property type="match status" value="1"/>
</dbReference>
<dbReference type="InterPro" id="IPR001867">
    <property type="entry name" value="OmpR/PhoB-type_DNA-bd"/>
</dbReference>
<evidence type="ECO:0000256" key="8">
    <source>
        <dbReference type="PROSITE-ProRule" id="PRU01091"/>
    </source>
</evidence>
<dbReference type="GO" id="GO:0006355">
    <property type="term" value="P:regulation of DNA-templated transcription"/>
    <property type="evidence" value="ECO:0007669"/>
    <property type="project" value="InterPro"/>
</dbReference>
<dbReference type="Gene3D" id="6.10.250.690">
    <property type="match status" value="1"/>
</dbReference>
<keyword evidence="6" id="KW-0804">Transcription</keyword>
<dbReference type="OrthoDB" id="9790442at2"/>
<feature type="modified residue" description="4-aspartylphosphate" evidence="7">
    <location>
        <position position="52"/>
    </location>
</feature>
<dbReference type="Pfam" id="PF00072">
    <property type="entry name" value="Response_reg"/>
    <property type="match status" value="1"/>
</dbReference>
<feature type="domain" description="Response regulatory" evidence="9">
    <location>
        <begin position="3"/>
        <end position="116"/>
    </location>
</feature>
<dbReference type="InterPro" id="IPR011006">
    <property type="entry name" value="CheY-like_superfamily"/>
</dbReference>
<gene>
    <name evidence="11" type="ORF">FZC75_01610</name>
</gene>
<evidence type="ECO:0000256" key="7">
    <source>
        <dbReference type="PROSITE-ProRule" id="PRU00169"/>
    </source>
</evidence>
<evidence type="ECO:0000256" key="4">
    <source>
        <dbReference type="ARBA" id="ARBA00023015"/>
    </source>
</evidence>
<evidence type="ECO:0000256" key="2">
    <source>
        <dbReference type="ARBA" id="ARBA00022553"/>
    </source>
</evidence>
<dbReference type="GO" id="GO:0032993">
    <property type="term" value="C:protein-DNA complex"/>
    <property type="evidence" value="ECO:0007669"/>
    <property type="project" value="TreeGrafter"/>
</dbReference>
<name>A0A5D4TJU7_9BACI</name>
<accession>A0A5D4TJU7</accession>
<dbReference type="PROSITE" id="PS50110">
    <property type="entry name" value="RESPONSE_REGULATORY"/>
    <property type="match status" value="1"/>
</dbReference>
<dbReference type="AlphaFoldDB" id="A0A5D4TJU7"/>
<dbReference type="InterPro" id="IPR036388">
    <property type="entry name" value="WH-like_DNA-bd_sf"/>
</dbReference>
<dbReference type="InterPro" id="IPR039420">
    <property type="entry name" value="WalR-like"/>
</dbReference>
<evidence type="ECO:0000256" key="3">
    <source>
        <dbReference type="ARBA" id="ARBA00023012"/>
    </source>
</evidence>
<dbReference type="SMART" id="SM00448">
    <property type="entry name" value="REC"/>
    <property type="match status" value="1"/>
</dbReference>
<dbReference type="Gene3D" id="3.40.50.2300">
    <property type="match status" value="1"/>
</dbReference>
<keyword evidence="3" id="KW-0902">Two-component regulatory system</keyword>
<dbReference type="Gene3D" id="1.10.10.10">
    <property type="entry name" value="Winged helix-like DNA-binding domain superfamily/Winged helix DNA-binding domain"/>
    <property type="match status" value="1"/>
</dbReference>
<reference evidence="11 12" key="1">
    <citation type="submission" date="2019-08" db="EMBL/GenBank/DDBJ databases">
        <title>Bacillus genomes from the desert of Cuatro Cienegas, Coahuila.</title>
        <authorList>
            <person name="Olmedo-Alvarez G."/>
        </authorList>
    </citation>
    <scope>NUCLEOTIDE SEQUENCE [LARGE SCALE GENOMIC DNA]</scope>
    <source>
        <strain evidence="11 12">CH98b_3T</strain>
    </source>
</reference>
<dbReference type="CDD" id="cd00383">
    <property type="entry name" value="trans_reg_C"/>
    <property type="match status" value="1"/>
</dbReference>
<dbReference type="PROSITE" id="PS51755">
    <property type="entry name" value="OMPR_PHOB"/>
    <property type="match status" value="1"/>
</dbReference>
<dbReference type="Proteomes" id="UP000324517">
    <property type="component" value="Unassembled WGS sequence"/>
</dbReference>
<organism evidence="11 12">
    <name type="scientific">Sutcliffiella horikoshii</name>
    <dbReference type="NCBI Taxonomy" id="79883"/>
    <lineage>
        <taxon>Bacteria</taxon>
        <taxon>Bacillati</taxon>
        <taxon>Bacillota</taxon>
        <taxon>Bacilli</taxon>
        <taxon>Bacillales</taxon>
        <taxon>Bacillaceae</taxon>
        <taxon>Sutcliffiella</taxon>
    </lineage>
</organism>
<dbReference type="EMBL" id="VTET01000001">
    <property type="protein sequence ID" value="TYS74424.1"/>
    <property type="molecule type" value="Genomic_DNA"/>
</dbReference>
<keyword evidence="2 7" id="KW-0597">Phosphoprotein</keyword>
<evidence type="ECO:0000313" key="12">
    <source>
        <dbReference type="Proteomes" id="UP000324517"/>
    </source>
</evidence>
<dbReference type="GO" id="GO:0005829">
    <property type="term" value="C:cytosol"/>
    <property type="evidence" value="ECO:0007669"/>
    <property type="project" value="TreeGrafter"/>
</dbReference>
<evidence type="ECO:0000256" key="1">
    <source>
        <dbReference type="ARBA" id="ARBA00004496"/>
    </source>
</evidence>
<dbReference type="GO" id="GO:0000976">
    <property type="term" value="F:transcription cis-regulatory region binding"/>
    <property type="evidence" value="ECO:0007669"/>
    <property type="project" value="TreeGrafter"/>
</dbReference>
<keyword evidence="4" id="KW-0805">Transcription regulation</keyword>
<evidence type="ECO:0000259" key="10">
    <source>
        <dbReference type="PROSITE" id="PS51755"/>
    </source>
</evidence>
<keyword evidence="5 8" id="KW-0238">DNA-binding</keyword>
<evidence type="ECO:0000256" key="5">
    <source>
        <dbReference type="ARBA" id="ARBA00023125"/>
    </source>
</evidence>
<dbReference type="PANTHER" id="PTHR48111:SF43">
    <property type="entry name" value="STAGE 0 SPORULATION PROTEIN A HOMOLOG"/>
    <property type="match status" value="1"/>
</dbReference>
<dbReference type="InterPro" id="IPR016032">
    <property type="entry name" value="Sig_transdc_resp-reg_C-effctor"/>
</dbReference>
<dbReference type="SUPFAM" id="SSF52172">
    <property type="entry name" value="CheY-like"/>
    <property type="match status" value="1"/>
</dbReference>
<dbReference type="SMART" id="SM00862">
    <property type="entry name" value="Trans_reg_C"/>
    <property type="match status" value="1"/>
</dbReference>
<evidence type="ECO:0000259" key="9">
    <source>
        <dbReference type="PROSITE" id="PS50110"/>
    </source>
</evidence>
<evidence type="ECO:0000256" key="6">
    <source>
        <dbReference type="ARBA" id="ARBA00023163"/>
    </source>
</evidence>
<feature type="DNA-binding region" description="OmpR/PhoB-type" evidence="8">
    <location>
        <begin position="128"/>
        <end position="226"/>
    </location>
</feature>
<sequence>MHKIMLIEDDRQLSELIGEHLERYGYKIHKPTDFQHIMESFAKVQPDLVLLDINLPYYDGYFLCRSIRQQSTVPIIIISARSTEMDQIMAMELGADDYITKPFTFELLHTKVKATIRRVYGEYAATDSGELFIDGLKLDSQTLAVQFEGQRQELSKNEYILLKKLLEHHETYIPRETLIEAVWDSLTFVDDNTLTVNMTRIKQKLSSLGLPNVITSKRGVGYMLSVPTRLGKTNE</sequence>
<dbReference type="PANTHER" id="PTHR48111">
    <property type="entry name" value="REGULATOR OF RPOS"/>
    <property type="match status" value="1"/>
</dbReference>
<protein>
    <submittedName>
        <fullName evidence="11">Response regulator transcription factor</fullName>
    </submittedName>
</protein>
<dbReference type="GO" id="GO:0000156">
    <property type="term" value="F:phosphorelay response regulator activity"/>
    <property type="evidence" value="ECO:0007669"/>
    <property type="project" value="TreeGrafter"/>
</dbReference>